<evidence type="ECO:0000256" key="3">
    <source>
        <dbReference type="PIRNR" id="PIRNR000858"/>
    </source>
</evidence>
<comment type="caution">
    <text evidence="5">The sequence shown here is derived from an EMBL/GenBank/DDBJ whole genome shotgun (WGS) entry which is preliminary data.</text>
</comment>
<dbReference type="AlphaFoldDB" id="A0A4Y7RTT5"/>
<dbReference type="Proteomes" id="UP000297597">
    <property type="component" value="Unassembled WGS sequence"/>
</dbReference>
<evidence type="ECO:0000313" key="5">
    <source>
        <dbReference type="EMBL" id="TEB12408.1"/>
    </source>
</evidence>
<dbReference type="PANTHER" id="PTHR43293:SF1">
    <property type="entry name" value="ACETATE COA-TRANSFERASE YDIF"/>
    <property type="match status" value="1"/>
</dbReference>
<reference evidence="5 6" key="1">
    <citation type="journal article" date="2018" name="Environ. Microbiol.">
        <title>Novel energy conservation strategies and behaviour of Pelotomaculum schinkii driving syntrophic propionate catabolism.</title>
        <authorList>
            <person name="Hidalgo-Ahumada C.A.P."/>
            <person name="Nobu M.K."/>
            <person name="Narihiro T."/>
            <person name="Tamaki H."/>
            <person name="Liu W.T."/>
            <person name="Kamagata Y."/>
            <person name="Stams A.J.M."/>
            <person name="Imachi H."/>
            <person name="Sousa D.Z."/>
        </authorList>
    </citation>
    <scope>NUCLEOTIDE SEQUENCE [LARGE SCALE GENOMIC DNA]</scope>
    <source>
        <strain evidence="5 6">MGP</strain>
    </source>
</reference>
<dbReference type="InterPro" id="IPR004165">
    <property type="entry name" value="CoA_trans_fam_I"/>
</dbReference>
<dbReference type="InterPro" id="IPR037171">
    <property type="entry name" value="NagB/RpiA_transferase-like"/>
</dbReference>
<keyword evidence="2 3" id="KW-0808">Transferase</keyword>
<sequence>MMAKVITPDQVGALVKDGACVAWTTAGLCGFPEELAIAIEKSFLETGHPRDLWNIHSCGCGDWKTRGMNHVGHEGMVRRHTAGHIGEAPMLGKLVLENKVQCHLFPQGVIVHLFRQMAGGKPGVLTKVGLGTYADPRREGGKINDITPDDIVKLVEFDGEEYLYFKPLKLDVAMIRGTVCDEDGNMTMDEEPLFLEALHQAMAAKRNGGIVIAQVKYVAKAKTLNPKAVKVPGVLVDYIVVAKPENHLQTRVTLNEPAFDGRIRKPLAHVEPMQLDERKVVGRRAAMELRNGACVNMGIGMADAVAAVAGEEGVSDDLLMTIELGAFGGVPAKGMDFPAAINPDCLIDHANMFDFYDGGGLDICFLGMAQCDVEGNINVSKFGPKVVGPGGFVNISSSSKKAVFCGTLTAGGAEYEVKDGTIKILKEGRVQKFVQANEHVTFSGVYAAKRGQEVVYVTERAVFKLIDGKVTLVEIAPGMDVEKDVIAHMGFRPEISPDLKEMPREIFEPEWGKLKAMLAAKG</sequence>
<dbReference type="GO" id="GO:0046952">
    <property type="term" value="P:ketone body catabolic process"/>
    <property type="evidence" value="ECO:0007669"/>
    <property type="project" value="InterPro"/>
</dbReference>
<dbReference type="InterPro" id="IPR014388">
    <property type="entry name" value="3-oxoacid_CoA-transferase"/>
</dbReference>
<dbReference type="SUPFAM" id="SSF100950">
    <property type="entry name" value="NagB/RpiA/CoA transferase-like"/>
    <property type="match status" value="2"/>
</dbReference>
<evidence type="ECO:0000256" key="4">
    <source>
        <dbReference type="PIRSR" id="PIRSR000858-1"/>
    </source>
</evidence>
<dbReference type="GO" id="GO:0008410">
    <property type="term" value="F:CoA-transferase activity"/>
    <property type="evidence" value="ECO:0007669"/>
    <property type="project" value="InterPro"/>
</dbReference>
<dbReference type="PIRSF" id="PIRSF000858">
    <property type="entry name" value="SCOT-t"/>
    <property type="match status" value="1"/>
</dbReference>
<evidence type="ECO:0000313" key="6">
    <source>
        <dbReference type="Proteomes" id="UP000297597"/>
    </source>
</evidence>
<dbReference type="PANTHER" id="PTHR43293">
    <property type="entry name" value="ACETATE COA-TRANSFERASE YDIF"/>
    <property type="match status" value="1"/>
</dbReference>
<dbReference type="Pfam" id="PF01144">
    <property type="entry name" value="CoA_trans"/>
    <property type="match status" value="1"/>
</dbReference>
<dbReference type="SMART" id="SM00882">
    <property type="entry name" value="CoA_trans"/>
    <property type="match status" value="1"/>
</dbReference>
<keyword evidence="6" id="KW-1185">Reference proteome</keyword>
<name>A0A4Y7RTT5_9FIRM</name>
<comment type="similarity">
    <text evidence="1 3">Belongs to the 3-oxoacid CoA-transferase family.</text>
</comment>
<dbReference type="EC" id="2.8.3.23" evidence="5"/>
<evidence type="ECO:0000256" key="1">
    <source>
        <dbReference type="ARBA" id="ARBA00007154"/>
    </source>
</evidence>
<evidence type="ECO:0000256" key="2">
    <source>
        <dbReference type="ARBA" id="ARBA00022679"/>
    </source>
</evidence>
<proteinExistence type="inferred from homology"/>
<feature type="active site" description="5-glutamyl coenzyme A thioester intermediate" evidence="4">
    <location>
        <position position="323"/>
    </location>
</feature>
<accession>A0A4Y7RTT5</accession>
<gene>
    <name evidence="5" type="primary">carA_1</name>
    <name evidence="5" type="ORF">Pmgp_01025</name>
</gene>
<organism evidence="5 6">
    <name type="scientific">Pelotomaculum propionicicum</name>
    <dbReference type="NCBI Taxonomy" id="258475"/>
    <lineage>
        <taxon>Bacteria</taxon>
        <taxon>Bacillati</taxon>
        <taxon>Bacillota</taxon>
        <taxon>Clostridia</taxon>
        <taxon>Eubacteriales</taxon>
        <taxon>Desulfotomaculaceae</taxon>
        <taxon>Pelotomaculum</taxon>
    </lineage>
</organism>
<dbReference type="EMBL" id="QFFZ01000007">
    <property type="protein sequence ID" value="TEB12408.1"/>
    <property type="molecule type" value="Genomic_DNA"/>
</dbReference>
<dbReference type="Gene3D" id="3.40.1080.10">
    <property type="entry name" value="Glutaconate Coenzyme A-transferase"/>
    <property type="match status" value="2"/>
</dbReference>
<protein>
    <submittedName>
        <fullName evidence="5">Caffeate CoA-transferase</fullName>
        <ecNumber evidence="5">2.8.3.23</ecNumber>
    </submittedName>
</protein>